<dbReference type="EMBL" id="JABFDN010000025">
    <property type="protein sequence ID" value="NPU69837.1"/>
    <property type="molecule type" value="Genomic_DNA"/>
</dbReference>
<protein>
    <submittedName>
        <fullName evidence="3">Uncharacterized protein</fullName>
    </submittedName>
</protein>
<gene>
    <name evidence="3" type="ORF">HL667_32935</name>
</gene>
<feature type="signal peptide" evidence="2">
    <location>
        <begin position="1"/>
        <end position="21"/>
    </location>
</feature>
<evidence type="ECO:0000256" key="2">
    <source>
        <dbReference type="SAM" id="SignalP"/>
    </source>
</evidence>
<organism evidence="3 4">
    <name type="scientific">Bradyrhizobium aeschynomenes</name>
    <dbReference type="NCBI Taxonomy" id="2734909"/>
    <lineage>
        <taxon>Bacteria</taxon>
        <taxon>Pseudomonadati</taxon>
        <taxon>Pseudomonadota</taxon>
        <taxon>Alphaproteobacteria</taxon>
        <taxon>Hyphomicrobiales</taxon>
        <taxon>Nitrobacteraceae</taxon>
        <taxon>Bradyrhizobium</taxon>
    </lineage>
</organism>
<evidence type="ECO:0000256" key="1">
    <source>
        <dbReference type="SAM" id="MobiDB-lite"/>
    </source>
</evidence>
<keyword evidence="2" id="KW-0732">Signal</keyword>
<proteinExistence type="predicted"/>
<feature type="region of interest" description="Disordered" evidence="1">
    <location>
        <begin position="28"/>
        <end position="87"/>
    </location>
</feature>
<feature type="compositionally biased region" description="Low complexity" evidence="1">
    <location>
        <begin position="28"/>
        <end position="45"/>
    </location>
</feature>
<reference evidence="3" key="1">
    <citation type="submission" date="2020-05" db="EMBL/GenBank/DDBJ databases">
        <title>Nod-independent and nitrogen-fixing Bradyrhizobium aeschynomene sp. nov. isolated from nodules of Aeschynomene indica.</title>
        <authorList>
            <person name="Zhang Z."/>
        </authorList>
    </citation>
    <scope>NUCLEOTIDE SEQUENCE</scope>
    <source>
        <strain evidence="3">83012</strain>
    </source>
</reference>
<sequence length="106" mass="11999">MRATIAALSAILLVGTVGASAAPMAAATTQSETTASEAAASPMRLAQRDHRDRDRDGRWQREQRRHHHRGYERRHGPPSGWHRFRSRPHDYSRRGCMQIGPAWFCP</sequence>
<accession>A0ABX2CRC3</accession>
<feature type="chain" id="PRO_5045696934" evidence="2">
    <location>
        <begin position="22"/>
        <end position="106"/>
    </location>
</feature>
<dbReference type="RefSeq" id="WP_172115262.1">
    <property type="nucleotide sequence ID" value="NZ_JABFDM010000016.1"/>
</dbReference>
<name>A0ABX2CRC3_9BRAD</name>
<dbReference type="Proteomes" id="UP000886476">
    <property type="component" value="Unassembled WGS sequence"/>
</dbReference>
<keyword evidence="4" id="KW-1185">Reference proteome</keyword>
<evidence type="ECO:0000313" key="4">
    <source>
        <dbReference type="Proteomes" id="UP000886476"/>
    </source>
</evidence>
<comment type="caution">
    <text evidence="3">The sequence shown here is derived from an EMBL/GenBank/DDBJ whole genome shotgun (WGS) entry which is preliminary data.</text>
</comment>
<feature type="compositionally biased region" description="Basic residues" evidence="1">
    <location>
        <begin position="63"/>
        <end position="72"/>
    </location>
</feature>
<feature type="compositionally biased region" description="Basic and acidic residues" evidence="1">
    <location>
        <begin position="46"/>
        <end position="62"/>
    </location>
</feature>
<evidence type="ECO:0000313" key="3">
    <source>
        <dbReference type="EMBL" id="NPU69837.1"/>
    </source>
</evidence>